<comment type="caution">
    <text evidence="2">The sequence shown here is derived from an EMBL/GenBank/DDBJ whole genome shotgun (WGS) entry which is preliminary data.</text>
</comment>
<dbReference type="RefSeq" id="WP_223410659.1">
    <property type="nucleotide sequence ID" value="NZ_JAGSHT010000022.1"/>
</dbReference>
<dbReference type="Proteomes" id="UP000826651">
    <property type="component" value="Unassembled WGS sequence"/>
</dbReference>
<name>A0ABS7SF24_9MICO</name>
<accession>A0ABS7SF24</accession>
<reference evidence="2 3" key="1">
    <citation type="submission" date="2021-04" db="EMBL/GenBank/DDBJ databases">
        <title>Ruania sp. nov., isolated from sandy soil of mangrove forest.</title>
        <authorList>
            <person name="Ge X."/>
            <person name="Huang R."/>
            <person name="Liu W."/>
        </authorList>
    </citation>
    <scope>NUCLEOTIDE SEQUENCE [LARGE SCALE GENOMIC DNA]</scope>
    <source>
        <strain evidence="2 3">N2-46</strain>
    </source>
</reference>
<protein>
    <submittedName>
        <fullName evidence="2">Uncharacterized protein</fullName>
    </submittedName>
</protein>
<organism evidence="2 3">
    <name type="scientific">Occultella gossypii</name>
    <dbReference type="NCBI Taxonomy" id="2800820"/>
    <lineage>
        <taxon>Bacteria</taxon>
        <taxon>Bacillati</taxon>
        <taxon>Actinomycetota</taxon>
        <taxon>Actinomycetes</taxon>
        <taxon>Micrococcales</taxon>
        <taxon>Ruaniaceae</taxon>
        <taxon>Occultella</taxon>
    </lineage>
</organism>
<dbReference type="EMBL" id="JAGSHT010000022">
    <property type="protein sequence ID" value="MBZ2198944.1"/>
    <property type="molecule type" value="Genomic_DNA"/>
</dbReference>
<evidence type="ECO:0000313" key="3">
    <source>
        <dbReference type="Proteomes" id="UP000826651"/>
    </source>
</evidence>
<keyword evidence="3" id="KW-1185">Reference proteome</keyword>
<feature type="region of interest" description="Disordered" evidence="1">
    <location>
        <begin position="1"/>
        <end position="54"/>
    </location>
</feature>
<evidence type="ECO:0000256" key="1">
    <source>
        <dbReference type="SAM" id="MobiDB-lite"/>
    </source>
</evidence>
<gene>
    <name evidence="2" type="ORF">KCQ71_22545</name>
</gene>
<proteinExistence type="predicted"/>
<evidence type="ECO:0000313" key="2">
    <source>
        <dbReference type="EMBL" id="MBZ2198944.1"/>
    </source>
</evidence>
<feature type="compositionally biased region" description="Basic and acidic residues" evidence="1">
    <location>
        <begin position="29"/>
        <end position="54"/>
    </location>
</feature>
<sequence>MDFLQPALNRQRQRGGRGGQVPTPPSGEVDARQRAREQELLAAERARQEQEEREQLAVLEQQRLAAEAKLRAEEQRLREEAKAKRLAEEQRLREEAEAKRLAEEQRLREEAEAKRLAEEQRLREAQAQQLAESEWAAFLKAVADVLAQELAVAVGPTCWKELLATEQADALGAVAAAADRPFAEKKALEQRAQPRNRKSKRLEDAALAQAVRAGLLTDGRAAIAKAAQALIATAKQRIRSREEQQAAARFAARLTSTELNGLRTTPIPSGENLTVLYRAVAQNQIELVHSSTYRTTFEQKEKKGSTHGPFSREYSVRVYGTDSRSPGRYEWCSWVVHVHFRSSKQPSAVEYLHLKKAADRMKQINHVINNALETSLTPLVTATVDASKDATLPDIGK</sequence>